<sequence length="353" mass="38241">MTNRRDDRYDDAARMDDQRYGNRRQDDRSSGRNWQAESNTSPDVLRYDEDLGYSPREGRSGQGQWTQGQGSQGPWSGDRSGAYGRGMGGGQGQMYGQGYGRQMGGDTQWRGGGQGGSGGYGQGNYGQGGDRMRRYMDDNQGYGTENEDYTYMRQEQYGQGHGMGRGWRENGGQDSEMRFRPMPDSQYSQQGMGQRQGWSGMGGQDQRSGGMMQSHQGKGPRGYQRSDDRIRESVNDALEDDHGVDASDIEVQVQGGEVTLTGTVTDRMQKRRAEDVAESLRGVRDVHNQLRVSAEGRGAQAQMQGQDSPVISSSQTSSSGPSSGQGQGGGGAGSTSSGGLSASSVRISDDVSR</sequence>
<name>A0AAU7UDL2_9DEIO</name>
<dbReference type="SMART" id="SM00749">
    <property type="entry name" value="BON"/>
    <property type="match status" value="1"/>
</dbReference>
<feature type="compositionally biased region" description="Low complexity" evidence="1">
    <location>
        <begin position="62"/>
        <end position="77"/>
    </location>
</feature>
<feature type="domain" description="BON" evidence="2">
    <location>
        <begin position="226"/>
        <end position="294"/>
    </location>
</feature>
<dbReference type="Pfam" id="PF04972">
    <property type="entry name" value="BON"/>
    <property type="match status" value="1"/>
</dbReference>
<feature type="compositionally biased region" description="Gly residues" evidence="1">
    <location>
        <begin position="323"/>
        <end position="333"/>
    </location>
</feature>
<feature type="compositionally biased region" description="Polar residues" evidence="1">
    <location>
        <begin position="31"/>
        <end position="42"/>
    </location>
</feature>
<dbReference type="EMBL" id="CP158299">
    <property type="protein sequence ID" value="XBV86571.1"/>
    <property type="molecule type" value="Genomic_DNA"/>
</dbReference>
<evidence type="ECO:0000256" key="1">
    <source>
        <dbReference type="SAM" id="MobiDB-lite"/>
    </source>
</evidence>
<proteinExistence type="predicted"/>
<dbReference type="InterPro" id="IPR014004">
    <property type="entry name" value="Transpt-assoc_nodulatn_dom_bac"/>
</dbReference>
<evidence type="ECO:0000313" key="3">
    <source>
        <dbReference type="EMBL" id="XBV86571.1"/>
    </source>
</evidence>
<protein>
    <submittedName>
        <fullName evidence="3">BON domain-containing protein</fullName>
    </submittedName>
</protein>
<dbReference type="RefSeq" id="WP_350244643.1">
    <property type="nucleotide sequence ID" value="NZ_CP158299.1"/>
</dbReference>
<reference evidence="3" key="1">
    <citation type="submission" date="2024-06" db="EMBL/GenBank/DDBJ databases">
        <title>Draft Genome Sequence of Deinococcus sonorensis Type Strain KR-87, a Biofilm Producing Representative of the Genus Deinococcus.</title>
        <authorList>
            <person name="Boren L.S."/>
            <person name="Grosso R.A."/>
            <person name="Hugenberg-Cox A.N."/>
            <person name="Hill J.T.E."/>
            <person name="Albert C.M."/>
            <person name="Tuohy J.M."/>
        </authorList>
    </citation>
    <scope>NUCLEOTIDE SEQUENCE</scope>
    <source>
        <strain evidence="3">KR-87</strain>
    </source>
</reference>
<dbReference type="InterPro" id="IPR007055">
    <property type="entry name" value="BON_dom"/>
</dbReference>
<feature type="region of interest" description="Disordered" evidence="1">
    <location>
        <begin position="1"/>
        <end position="145"/>
    </location>
</feature>
<feature type="compositionally biased region" description="Low complexity" evidence="1">
    <location>
        <begin position="312"/>
        <end position="322"/>
    </location>
</feature>
<feature type="compositionally biased region" description="Polar residues" evidence="1">
    <location>
        <begin position="205"/>
        <end position="216"/>
    </location>
</feature>
<gene>
    <name evidence="3" type="ORF">ABOD76_09760</name>
</gene>
<dbReference type="KEGG" id="dsc:ABOD76_09760"/>
<dbReference type="AlphaFoldDB" id="A0AAU7UDL2"/>
<organism evidence="3">
    <name type="scientific">Deinococcus sonorensis KR-87</name>
    <dbReference type="NCBI Taxonomy" id="694439"/>
    <lineage>
        <taxon>Bacteria</taxon>
        <taxon>Thermotogati</taxon>
        <taxon>Deinococcota</taxon>
        <taxon>Deinococci</taxon>
        <taxon>Deinococcales</taxon>
        <taxon>Deinococcaceae</taxon>
        <taxon>Deinococcus</taxon>
    </lineage>
</organism>
<feature type="compositionally biased region" description="Basic and acidic residues" evidence="1">
    <location>
        <begin position="1"/>
        <end position="30"/>
    </location>
</feature>
<dbReference type="InterPro" id="IPR051686">
    <property type="entry name" value="Lipoprotein_DolP"/>
</dbReference>
<feature type="compositionally biased region" description="Polar residues" evidence="1">
    <location>
        <begin position="301"/>
        <end position="311"/>
    </location>
</feature>
<dbReference type="Gene3D" id="3.30.1340.30">
    <property type="match status" value="1"/>
</dbReference>
<accession>A0AAU7UDL2</accession>
<feature type="compositionally biased region" description="Polar residues" evidence="1">
    <location>
        <begin position="185"/>
        <end position="197"/>
    </location>
</feature>
<feature type="compositionally biased region" description="Gly residues" evidence="1">
    <location>
        <begin position="83"/>
        <end position="103"/>
    </location>
</feature>
<dbReference type="PANTHER" id="PTHR34606">
    <property type="entry name" value="BON DOMAIN-CONTAINING PROTEIN"/>
    <property type="match status" value="1"/>
</dbReference>
<feature type="compositionally biased region" description="Low complexity" evidence="1">
    <location>
        <begin position="334"/>
        <end position="344"/>
    </location>
</feature>
<feature type="compositionally biased region" description="Gly residues" evidence="1">
    <location>
        <begin position="110"/>
        <end position="129"/>
    </location>
</feature>
<feature type="compositionally biased region" description="Basic and acidic residues" evidence="1">
    <location>
        <begin position="224"/>
        <end position="245"/>
    </location>
</feature>
<evidence type="ECO:0000259" key="2">
    <source>
        <dbReference type="PROSITE" id="PS50914"/>
    </source>
</evidence>
<dbReference type="PANTHER" id="PTHR34606:SF15">
    <property type="entry name" value="BON DOMAIN-CONTAINING PROTEIN"/>
    <property type="match status" value="1"/>
</dbReference>
<feature type="region of interest" description="Disordered" evidence="1">
    <location>
        <begin position="157"/>
        <end position="353"/>
    </location>
</feature>
<dbReference type="PROSITE" id="PS50914">
    <property type="entry name" value="BON"/>
    <property type="match status" value="1"/>
</dbReference>